<feature type="compositionally biased region" description="Polar residues" evidence="1">
    <location>
        <begin position="9"/>
        <end position="23"/>
    </location>
</feature>
<dbReference type="Pfam" id="PF14019">
    <property type="entry name" value="DUF4235"/>
    <property type="match status" value="1"/>
</dbReference>
<gene>
    <name evidence="3" type="ORF">UFOPK3720_00077</name>
</gene>
<keyword evidence="2" id="KW-0812">Transmembrane</keyword>
<dbReference type="InterPro" id="IPR025329">
    <property type="entry name" value="DUF4235"/>
</dbReference>
<sequence>MNRSELHSTSEQQDSSGVQQATDLESEPSPLLHLVAPMVAIGATMIVRKALNAGYRRATGSDAPGPRDPGVSIARVLMWSVVTAAAATAVEVAVFRITNRPAHRPAP</sequence>
<evidence type="ECO:0000313" key="3">
    <source>
        <dbReference type="EMBL" id="CAB4918057.1"/>
    </source>
</evidence>
<reference evidence="3" key="1">
    <citation type="submission" date="2020-05" db="EMBL/GenBank/DDBJ databases">
        <authorList>
            <person name="Chiriac C."/>
            <person name="Salcher M."/>
            <person name="Ghai R."/>
            <person name="Kavagutti S V."/>
        </authorList>
    </citation>
    <scope>NUCLEOTIDE SEQUENCE</scope>
</reference>
<proteinExistence type="predicted"/>
<feature type="transmembrane region" description="Helical" evidence="2">
    <location>
        <begin position="76"/>
        <end position="97"/>
    </location>
</feature>
<evidence type="ECO:0000256" key="1">
    <source>
        <dbReference type="SAM" id="MobiDB-lite"/>
    </source>
</evidence>
<keyword evidence="2" id="KW-0472">Membrane</keyword>
<organism evidence="3">
    <name type="scientific">freshwater metagenome</name>
    <dbReference type="NCBI Taxonomy" id="449393"/>
    <lineage>
        <taxon>unclassified sequences</taxon>
        <taxon>metagenomes</taxon>
        <taxon>ecological metagenomes</taxon>
    </lineage>
</organism>
<name>A0A6J7HAL5_9ZZZZ</name>
<keyword evidence="2" id="KW-1133">Transmembrane helix</keyword>
<accession>A0A6J7HAL5</accession>
<protein>
    <submittedName>
        <fullName evidence="3">Unannotated protein</fullName>
    </submittedName>
</protein>
<feature type="region of interest" description="Disordered" evidence="1">
    <location>
        <begin position="1"/>
        <end position="26"/>
    </location>
</feature>
<evidence type="ECO:0000256" key="2">
    <source>
        <dbReference type="SAM" id="Phobius"/>
    </source>
</evidence>
<dbReference type="EMBL" id="CAFBNB010000008">
    <property type="protein sequence ID" value="CAB4918057.1"/>
    <property type="molecule type" value="Genomic_DNA"/>
</dbReference>
<dbReference type="AlphaFoldDB" id="A0A6J7HAL5"/>